<dbReference type="Pfam" id="PF01417">
    <property type="entry name" value="ENTH"/>
    <property type="match status" value="1"/>
</dbReference>
<evidence type="ECO:0000256" key="1">
    <source>
        <dbReference type="ARBA" id="ARBA00004496"/>
    </source>
</evidence>
<dbReference type="OrthoDB" id="4033880at2759"/>
<evidence type="ECO:0000313" key="9">
    <source>
        <dbReference type="Proteomes" id="UP000007879"/>
    </source>
</evidence>
<dbReference type="GO" id="GO:0030125">
    <property type="term" value="C:clathrin vesicle coat"/>
    <property type="evidence" value="ECO:0007669"/>
    <property type="project" value="TreeGrafter"/>
</dbReference>
<keyword evidence="4" id="KW-0597">Phosphoprotein</keyword>
<dbReference type="KEGG" id="aqu:100640822"/>
<dbReference type="GO" id="GO:0005768">
    <property type="term" value="C:endosome"/>
    <property type="evidence" value="ECO:0007669"/>
    <property type="project" value="TreeGrafter"/>
</dbReference>
<proteinExistence type="inferred from homology"/>
<dbReference type="InterPro" id="IPR003903">
    <property type="entry name" value="UIM_dom"/>
</dbReference>
<dbReference type="AlphaFoldDB" id="A0A1X7VWJ5"/>
<dbReference type="eggNOG" id="KOG2056">
    <property type="taxonomic scope" value="Eukaryota"/>
</dbReference>
<dbReference type="CDD" id="cd16990">
    <property type="entry name" value="ENTH_Epsin"/>
    <property type="match status" value="1"/>
</dbReference>
<feature type="compositionally biased region" description="Polar residues" evidence="6">
    <location>
        <begin position="395"/>
        <end position="404"/>
    </location>
</feature>
<feature type="compositionally biased region" description="Polar residues" evidence="6">
    <location>
        <begin position="510"/>
        <end position="520"/>
    </location>
</feature>
<feature type="compositionally biased region" description="Pro residues" evidence="6">
    <location>
        <begin position="324"/>
        <end position="333"/>
    </location>
</feature>
<feature type="compositionally biased region" description="Acidic residues" evidence="6">
    <location>
        <begin position="262"/>
        <end position="276"/>
    </location>
</feature>
<dbReference type="PROSITE" id="PS50330">
    <property type="entry name" value="UIM"/>
    <property type="match status" value="1"/>
</dbReference>
<dbReference type="FunFam" id="1.25.40.90:FF:000006">
    <property type="entry name" value="Clathrin interactor 1"/>
    <property type="match status" value="1"/>
</dbReference>
<evidence type="ECO:0000256" key="3">
    <source>
        <dbReference type="ARBA" id="ARBA00022490"/>
    </source>
</evidence>
<reference evidence="9" key="1">
    <citation type="journal article" date="2010" name="Nature">
        <title>The Amphimedon queenslandica genome and the evolution of animal complexity.</title>
        <authorList>
            <person name="Srivastava M."/>
            <person name="Simakov O."/>
            <person name="Chapman J."/>
            <person name="Fahey B."/>
            <person name="Gauthier M.E."/>
            <person name="Mitros T."/>
            <person name="Richards G.S."/>
            <person name="Conaco C."/>
            <person name="Dacre M."/>
            <person name="Hellsten U."/>
            <person name="Larroux C."/>
            <person name="Putnam N.H."/>
            <person name="Stanke M."/>
            <person name="Adamska M."/>
            <person name="Darling A."/>
            <person name="Degnan S.M."/>
            <person name="Oakley T.H."/>
            <person name="Plachetzki D.C."/>
            <person name="Zhai Y."/>
            <person name="Adamski M."/>
            <person name="Calcino A."/>
            <person name="Cummins S.F."/>
            <person name="Goodstein D.M."/>
            <person name="Harris C."/>
            <person name="Jackson D.J."/>
            <person name="Leys S.P."/>
            <person name="Shu S."/>
            <person name="Woodcroft B.J."/>
            <person name="Vervoort M."/>
            <person name="Kosik K.S."/>
            <person name="Manning G."/>
            <person name="Degnan B.M."/>
            <person name="Rokhsar D.S."/>
        </authorList>
    </citation>
    <scope>NUCLEOTIDE SEQUENCE [LARGE SCALE GENOMIC DNA]</scope>
</reference>
<comment type="subcellular location">
    <subcellularLocation>
        <location evidence="1">Cytoplasm</location>
    </subcellularLocation>
</comment>
<name>A0A1X7VWJ5_AMPQE</name>
<feature type="compositionally biased region" description="Low complexity" evidence="6">
    <location>
        <begin position="175"/>
        <end position="190"/>
    </location>
</feature>
<dbReference type="SMART" id="SM00273">
    <property type="entry name" value="ENTH"/>
    <property type="match status" value="1"/>
</dbReference>
<feature type="compositionally biased region" description="Basic and acidic residues" evidence="6">
    <location>
        <begin position="207"/>
        <end position="217"/>
    </location>
</feature>
<keyword evidence="5" id="KW-0446">Lipid-binding</keyword>
<evidence type="ECO:0000256" key="5">
    <source>
        <dbReference type="ARBA" id="ARBA00023121"/>
    </source>
</evidence>
<gene>
    <name evidence="8" type="primary">100640822</name>
</gene>
<sequence>MSKLRREFKNVVYNYTDAEVKVRDATSNEPWGPSGTVMAEIAEYTFHIQAYALVMGMLWKRLNDHGKNWRHVYKSLVVLEYLVKSGSERVVQQCKDNIFSIETLKDFQFIDKDGKDNGNLVREKAKTLVELLKDDQKLTEERARATLSRERNTATTGFGSDSVSSSVAGTRRTPKTSSTTTSTASSSQRSNHPHSVSDSASGGVFKPHIDQSKPSAKDEEELQLQLALRMSKEQADEEEKLRKQEEESLKIALEMSKRETEGQGEEENDDDTENNEPDLLGGLSDPWATGGGGELPPSYDLVTKTSPNKQPASSDPFASTNDPFAPPTLPPDPWTSSSNTTSGLSVSVAPPPSTSTWTSFSPTNTTMSDPFAPLPLAGEIGSTGFDDPPTLPVIPSTSGTSSFDLSAFNPPLDSITTSTSNTDKKPQKVEESFLGTNATLVNLDALTAPLPPPTSSVNPFGIAPLPPAVTPPTARSGNPFESVKAPAPTLAQLQQGPTFDPLPPPLLPGSGTTESFNPFS</sequence>
<dbReference type="Proteomes" id="UP000007879">
    <property type="component" value="Unassembled WGS sequence"/>
</dbReference>
<feature type="compositionally biased region" description="Polar residues" evidence="6">
    <location>
        <begin position="153"/>
        <end position="168"/>
    </location>
</feature>
<dbReference type="GO" id="GO:0005543">
    <property type="term" value="F:phospholipid binding"/>
    <property type="evidence" value="ECO:0007669"/>
    <property type="project" value="TreeGrafter"/>
</dbReference>
<feature type="compositionally biased region" description="Low complexity" evidence="6">
    <location>
        <begin position="335"/>
        <end position="366"/>
    </location>
</feature>
<keyword evidence="3" id="KW-0963">Cytoplasm</keyword>
<dbReference type="GO" id="GO:0030276">
    <property type="term" value="F:clathrin binding"/>
    <property type="evidence" value="ECO:0007669"/>
    <property type="project" value="TreeGrafter"/>
</dbReference>
<dbReference type="SUPFAM" id="SSF48464">
    <property type="entry name" value="ENTH/VHS domain"/>
    <property type="match status" value="1"/>
</dbReference>
<dbReference type="PANTHER" id="PTHR12276">
    <property type="entry name" value="EPSIN/ENT-RELATED"/>
    <property type="match status" value="1"/>
</dbReference>
<evidence type="ECO:0000259" key="7">
    <source>
        <dbReference type="PROSITE" id="PS50942"/>
    </source>
</evidence>
<evidence type="ECO:0000256" key="2">
    <source>
        <dbReference type="ARBA" id="ARBA00010130"/>
    </source>
</evidence>
<feature type="region of interest" description="Disordered" evidence="6">
    <location>
        <begin position="463"/>
        <end position="520"/>
    </location>
</feature>
<dbReference type="InParanoid" id="A0A1X7VWJ5"/>
<dbReference type="GO" id="GO:0005886">
    <property type="term" value="C:plasma membrane"/>
    <property type="evidence" value="ECO:0007669"/>
    <property type="project" value="TreeGrafter"/>
</dbReference>
<comment type="similarity">
    <text evidence="2">Belongs to the epsin family.</text>
</comment>
<dbReference type="Gene3D" id="1.25.40.90">
    <property type="match status" value="1"/>
</dbReference>
<evidence type="ECO:0000256" key="4">
    <source>
        <dbReference type="ARBA" id="ARBA00022553"/>
    </source>
</evidence>
<reference evidence="8" key="2">
    <citation type="submission" date="2017-05" db="UniProtKB">
        <authorList>
            <consortium name="EnsemblMetazoa"/>
        </authorList>
    </citation>
    <scope>IDENTIFICATION</scope>
</reference>
<organism evidence="8">
    <name type="scientific">Amphimedon queenslandica</name>
    <name type="common">Sponge</name>
    <dbReference type="NCBI Taxonomy" id="400682"/>
    <lineage>
        <taxon>Eukaryota</taxon>
        <taxon>Metazoa</taxon>
        <taxon>Porifera</taxon>
        <taxon>Demospongiae</taxon>
        <taxon>Heteroscleromorpha</taxon>
        <taxon>Haplosclerida</taxon>
        <taxon>Niphatidae</taxon>
        <taxon>Amphimedon</taxon>
    </lineage>
</organism>
<dbReference type="EnsemblMetazoa" id="Aqu2.1.43783_001">
    <property type="protein sequence ID" value="Aqu2.1.43783_001"/>
    <property type="gene ID" value="Aqu2.1.43783"/>
</dbReference>
<dbReference type="PROSITE" id="PS50942">
    <property type="entry name" value="ENTH"/>
    <property type="match status" value="1"/>
</dbReference>
<dbReference type="InterPro" id="IPR008942">
    <property type="entry name" value="ENTH_VHS"/>
</dbReference>
<evidence type="ECO:0000313" key="8">
    <source>
        <dbReference type="EnsemblMetazoa" id="Aqu2.1.43783_001"/>
    </source>
</evidence>
<keyword evidence="9" id="KW-1185">Reference proteome</keyword>
<feature type="compositionally biased region" description="Polar residues" evidence="6">
    <location>
        <begin position="303"/>
        <end position="322"/>
    </location>
</feature>
<dbReference type="FunCoup" id="A0A1X7VWJ5">
    <property type="interactions" value="151"/>
</dbReference>
<dbReference type="STRING" id="400682.A0A1X7VWJ5"/>
<feature type="compositionally biased region" description="Basic and acidic residues" evidence="6">
    <location>
        <begin position="230"/>
        <end position="261"/>
    </location>
</feature>
<feature type="region of interest" description="Disordered" evidence="6">
    <location>
        <begin position="144"/>
        <end position="409"/>
    </location>
</feature>
<dbReference type="GO" id="GO:0006897">
    <property type="term" value="P:endocytosis"/>
    <property type="evidence" value="ECO:0007669"/>
    <property type="project" value="TreeGrafter"/>
</dbReference>
<feature type="domain" description="ENTH" evidence="7">
    <location>
        <begin position="10"/>
        <end position="142"/>
    </location>
</feature>
<dbReference type="InterPro" id="IPR013809">
    <property type="entry name" value="ENTH"/>
</dbReference>
<evidence type="ECO:0000256" key="6">
    <source>
        <dbReference type="SAM" id="MobiDB-lite"/>
    </source>
</evidence>
<dbReference type="SMART" id="SM00726">
    <property type="entry name" value="UIM"/>
    <property type="match status" value="2"/>
</dbReference>
<accession>A0A1X7VWJ5</accession>
<protein>
    <recommendedName>
        <fullName evidence="7">ENTH domain-containing protein</fullName>
    </recommendedName>
</protein>
<dbReference type="PANTHER" id="PTHR12276:SF115">
    <property type="entry name" value="FI19443P1"/>
    <property type="match status" value="1"/>
</dbReference>
<dbReference type="EnsemblMetazoa" id="XM_011405347.2">
    <property type="protein sequence ID" value="XP_011403649.2"/>
    <property type="gene ID" value="LOC100640822"/>
</dbReference>